<reference evidence="10 11" key="1">
    <citation type="journal article" date="2019" name="Plant Biotechnol. J.">
        <title>The red bayberry genome and genetic basis of sex determination.</title>
        <authorList>
            <person name="Jia H.M."/>
            <person name="Jia H.J."/>
            <person name="Cai Q.L."/>
            <person name="Wang Y."/>
            <person name="Zhao H.B."/>
            <person name="Yang W.F."/>
            <person name="Wang G.Y."/>
            <person name="Li Y.H."/>
            <person name="Zhan D.L."/>
            <person name="Shen Y.T."/>
            <person name="Niu Q.F."/>
            <person name="Chang L."/>
            <person name="Qiu J."/>
            <person name="Zhao L."/>
            <person name="Xie H.B."/>
            <person name="Fu W.Y."/>
            <person name="Jin J."/>
            <person name="Li X.W."/>
            <person name="Jiao Y."/>
            <person name="Zhou C.C."/>
            <person name="Tu T."/>
            <person name="Chai C.Y."/>
            <person name="Gao J.L."/>
            <person name="Fan L.J."/>
            <person name="van de Weg E."/>
            <person name="Wang J.Y."/>
            <person name="Gao Z.S."/>
        </authorList>
    </citation>
    <scope>NUCLEOTIDE SEQUENCE [LARGE SCALE GENOMIC DNA]</scope>
    <source>
        <tissue evidence="10">Leaves</tissue>
    </source>
</reference>
<evidence type="ECO:0000259" key="9">
    <source>
        <dbReference type="PROSITE" id="PS51999"/>
    </source>
</evidence>
<comment type="similarity">
    <text evidence="1">Belongs to the 'GDSL' lipolytic enzyme family.</text>
</comment>
<feature type="coiled-coil region" evidence="8">
    <location>
        <begin position="680"/>
        <end position="714"/>
    </location>
</feature>
<feature type="domain" description="GRF-type" evidence="9">
    <location>
        <begin position="625"/>
        <end position="671"/>
    </location>
</feature>
<gene>
    <name evidence="10" type="ORF">CJ030_MR2G004225</name>
</gene>
<dbReference type="GO" id="GO:0016787">
    <property type="term" value="F:hydrolase activity"/>
    <property type="evidence" value="ECO:0007669"/>
    <property type="project" value="UniProtKB-KW"/>
</dbReference>
<dbReference type="Pfam" id="PF03140">
    <property type="entry name" value="DUF247"/>
    <property type="match status" value="1"/>
</dbReference>
<evidence type="ECO:0000256" key="1">
    <source>
        <dbReference type="ARBA" id="ARBA00008668"/>
    </source>
</evidence>
<name>A0A6A1WGL0_9ROSI</name>
<dbReference type="Gene3D" id="3.40.50.1110">
    <property type="entry name" value="SGNH hydrolase"/>
    <property type="match status" value="1"/>
</dbReference>
<evidence type="ECO:0000313" key="10">
    <source>
        <dbReference type="EMBL" id="KAB1224344.1"/>
    </source>
</evidence>
<dbReference type="Pfam" id="PF06839">
    <property type="entry name" value="Zn_ribbon_GRF"/>
    <property type="match status" value="1"/>
</dbReference>
<evidence type="ECO:0000256" key="2">
    <source>
        <dbReference type="ARBA" id="ARBA00022723"/>
    </source>
</evidence>
<sequence length="716" mass="81765">MVGPMRPQFVLFGSSIVQFSYGNEGWGSILADIYARKADILLRGYSGWTSRHALQVLDQVFPKDAVVQPSLVIAYFGGNDSIRPHPSGLGPHVPLPEYIENMRKIAIHLKSLSEKTRIIFLSAPPVHEEKIRETFSDSAAELRTNESCRIYAEACLELCREMDVKGIDLWTTLQEKDGWQTACFTDGIHLSAEGSKIVVKEILKVLREADWEPSLHWKSMPTEFEHVLRNYPDMRSSGGADPASVCVDRKLRGLTQIAPECRIFKVHQQLRKINEASYEPALLAIGPYHQGKDGLALMEEQKLRYLQSMLNRRNENSVEKYIMALRELEERARSCYAECFNLNTDEFVEMILLDGCFIIELFRKCGMENLRDKCDPIFQTRWMFLGVLRDILLLENQLPFFVLTKLVEMTWCPSEPHDLIHLALYFFDGLTFPWPLCFSQSSCNSIQNIEHLLSLVHRAAFSSIVEIEMAGKAVLTIKELKSMPFATRKDLTSMPCATELQEAGVKFKILEGGNNLINIKFTNGIMEIPPLFIRDITEAFLHNLVAYEQYNRDKDLRVTDYVMFMDCLIKSPKDVEAKLLRQSLRFDLFPDWSLRRAASTSSASDASHGGVASAELEVGGNSHMCFCGLKARMRTSKTEGNPGRRFFGCPRFSNSSSRHLARNFFEWIDPPFSSRGEDIIASMEEKIKTMEVKIKSMEEEMKIMDEKMKIMKEELT</sequence>
<organism evidence="10 11">
    <name type="scientific">Morella rubra</name>
    <name type="common">Chinese bayberry</name>
    <dbReference type="NCBI Taxonomy" id="262757"/>
    <lineage>
        <taxon>Eukaryota</taxon>
        <taxon>Viridiplantae</taxon>
        <taxon>Streptophyta</taxon>
        <taxon>Embryophyta</taxon>
        <taxon>Tracheophyta</taxon>
        <taxon>Spermatophyta</taxon>
        <taxon>Magnoliopsida</taxon>
        <taxon>eudicotyledons</taxon>
        <taxon>Gunneridae</taxon>
        <taxon>Pentapetalae</taxon>
        <taxon>rosids</taxon>
        <taxon>fabids</taxon>
        <taxon>Fagales</taxon>
        <taxon>Myricaceae</taxon>
        <taxon>Morella</taxon>
    </lineage>
</organism>
<evidence type="ECO:0000313" key="11">
    <source>
        <dbReference type="Proteomes" id="UP000516437"/>
    </source>
</evidence>
<keyword evidence="8" id="KW-0175">Coiled coil</keyword>
<keyword evidence="3 7" id="KW-0863">Zinc-finger</keyword>
<dbReference type="PANTHER" id="PTHR14209:SF9">
    <property type="entry name" value="GDSL ESTERASE_LIPASE CPRD49"/>
    <property type="match status" value="1"/>
</dbReference>
<dbReference type="InterPro" id="IPR045136">
    <property type="entry name" value="Iah1-like"/>
</dbReference>
<evidence type="ECO:0000256" key="3">
    <source>
        <dbReference type="ARBA" id="ARBA00022771"/>
    </source>
</evidence>
<dbReference type="InterPro" id="IPR004158">
    <property type="entry name" value="DUF247_pln"/>
</dbReference>
<dbReference type="FunFam" id="3.40.50.1110:FF:000002">
    <property type="entry name" value="isoamyl acetate-hydrolyzing esterase 1 homolog"/>
    <property type="match status" value="1"/>
</dbReference>
<dbReference type="InterPro" id="IPR036514">
    <property type="entry name" value="SGNH_hydro_sf"/>
</dbReference>
<dbReference type="SUPFAM" id="SSF52266">
    <property type="entry name" value="SGNH hydrolase"/>
    <property type="match status" value="1"/>
</dbReference>
<evidence type="ECO:0000256" key="4">
    <source>
        <dbReference type="ARBA" id="ARBA00022801"/>
    </source>
</evidence>
<dbReference type="AlphaFoldDB" id="A0A6A1WGL0"/>
<dbReference type="PROSITE" id="PS51999">
    <property type="entry name" value="ZF_GRF"/>
    <property type="match status" value="1"/>
</dbReference>
<keyword evidence="11" id="KW-1185">Reference proteome</keyword>
<dbReference type="PANTHER" id="PTHR14209">
    <property type="entry name" value="ISOAMYL ACETATE-HYDROLYZING ESTERASE 1"/>
    <property type="match status" value="1"/>
</dbReference>
<dbReference type="CDD" id="cd01838">
    <property type="entry name" value="Isoamyl_acetate_hydrolase_like"/>
    <property type="match status" value="1"/>
</dbReference>
<evidence type="ECO:0000256" key="7">
    <source>
        <dbReference type="PROSITE-ProRule" id="PRU01343"/>
    </source>
</evidence>
<dbReference type="Pfam" id="PF13472">
    <property type="entry name" value="Lipase_GDSL_2"/>
    <property type="match status" value="1"/>
</dbReference>
<dbReference type="OrthoDB" id="672127at2759"/>
<comment type="caution">
    <text evidence="10">The sequence shown here is derived from an EMBL/GenBank/DDBJ whole genome shotgun (WGS) entry which is preliminary data.</text>
</comment>
<evidence type="ECO:0000256" key="8">
    <source>
        <dbReference type="SAM" id="Coils"/>
    </source>
</evidence>
<dbReference type="InterPro" id="IPR010666">
    <property type="entry name" value="Znf_GRF"/>
</dbReference>
<keyword evidence="5" id="KW-0862">Zinc</keyword>
<keyword evidence="4" id="KW-0378">Hydrolase</keyword>
<evidence type="ECO:0000256" key="5">
    <source>
        <dbReference type="ARBA" id="ARBA00022833"/>
    </source>
</evidence>
<keyword evidence="2" id="KW-0479">Metal-binding</keyword>
<dbReference type="GO" id="GO:0016042">
    <property type="term" value="P:lipid catabolic process"/>
    <property type="evidence" value="ECO:0007669"/>
    <property type="project" value="UniProtKB-KW"/>
</dbReference>
<dbReference type="GO" id="GO:0008270">
    <property type="term" value="F:zinc ion binding"/>
    <property type="evidence" value="ECO:0007669"/>
    <property type="project" value="UniProtKB-KW"/>
</dbReference>
<proteinExistence type="inferred from homology"/>
<dbReference type="Proteomes" id="UP000516437">
    <property type="component" value="Chromosome 2"/>
</dbReference>
<keyword evidence="6" id="KW-0442">Lipid degradation</keyword>
<dbReference type="InterPro" id="IPR013830">
    <property type="entry name" value="SGNH_hydro"/>
</dbReference>
<evidence type="ECO:0000256" key="6">
    <source>
        <dbReference type="ARBA" id="ARBA00022963"/>
    </source>
</evidence>
<accession>A0A6A1WGL0</accession>
<dbReference type="EMBL" id="RXIC02000020">
    <property type="protein sequence ID" value="KAB1224344.1"/>
    <property type="molecule type" value="Genomic_DNA"/>
</dbReference>
<protein>
    <submittedName>
        <fullName evidence="10">GDSL esterase/lipase CPRD49</fullName>
    </submittedName>
</protein>
<keyword evidence="6" id="KW-0443">Lipid metabolism</keyword>